<reference evidence="2" key="1">
    <citation type="submission" date="2022-10" db="EMBL/GenBank/DDBJ databases">
        <title>The complete genomes of actinobacterial strains from the NBC collection.</title>
        <authorList>
            <person name="Joergensen T.S."/>
            <person name="Alvarez Arevalo M."/>
            <person name="Sterndorff E.B."/>
            <person name="Faurdal D."/>
            <person name="Vuksanovic O."/>
            <person name="Mourched A.-S."/>
            <person name="Charusanti P."/>
            <person name="Shaw S."/>
            <person name="Blin K."/>
            <person name="Weber T."/>
        </authorList>
    </citation>
    <scope>NUCLEOTIDE SEQUENCE</scope>
    <source>
        <strain evidence="2">NBC_01393</strain>
    </source>
</reference>
<proteinExistence type="predicted"/>
<organism evidence="2">
    <name type="scientific">Streptomyces sp. NBC_01393</name>
    <dbReference type="NCBI Taxonomy" id="2903851"/>
    <lineage>
        <taxon>Bacteria</taxon>
        <taxon>Bacillati</taxon>
        <taxon>Actinomycetota</taxon>
        <taxon>Actinomycetes</taxon>
        <taxon>Kitasatosporales</taxon>
        <taxon>Streptomycetaceae</taxon>
        <taxon>Streptomyces</taxon>
    </lineage>
</organism>
<dbReference type="EMBL" id="CP109546">
    <property type="protein sequence ID" value="WTZ14292.1"/>
    <property type="molecule type" value="Genomic_DNA"/>
</dbReference>
<evidence type="ECO:0000313" key="2">
    <source>
        <dbReference type="EMBL" id="WTZ14292.1"/>
    </source>
</evidence>
<dbReference type="AlphaFoldDB" id="A0AAU3IDC2"/>
<feature type="region of interest" description="Disordered" evidence="1">
    <location>
        <begin position="154"/>
        <end position="175"/>
    </location>
</feature>
<gene>
    <name evidence="2" type="ORF">OG699_43900</name>
</gene>
<accession>A0AAU3IDC2</accession>
<sequence length="175" mass="19038">MRDIEGACLITNHADGIRVCSEAEYHCWPDDGRGRGCPFCAGHCVSSTNRFSDLCRDDVPRSDTERSGITADHLRFGSSHVVLWKCDINLAHPPFPRSVNAFTGGGKAMEPKRAPSAAWRGPVGTLVQELQMEAELATVLRTDHMNSRLELDLTATAATAPGRRRPQGEAAPAQE</sequence>
<evidence type="ECO:0000256" key="1">
    <source>
        <dbReference type="SAM" id="MobiDB-lite"/>
    </source>
</evidence>
<protein>
    <submittedName>
        <fullName evidence="2">Uncharacterized protein</fullName>
    </submittedName>
</protein>
<name>A0AAU3IDC2_9ACTN</name>